<protein>
    <recommendedName>
        <fullName evidence="8">Transcription factor domain-containing protein</fullName>
    </recommendedName>
</protein>
<keyword evidence="3" id="KW-0805">Transcription regulation</keyword>
<evidence type="ECO:0008006" key="8">
    <source>
        <dbReference type="Google" id="ProtNLM"/>
    </source>
</evidence>
<reference evidence="6" key="1">
    <citation type="journal article" date="2020" name="Stud. Mycol.">
        <title>101 Dothideomycetes genomes: a test case for predicting lifestyles and emergence of pathogens.</title>
        <authorList>
            <person name="Haridas S."/>
            <person name="Albert R."/>
            <person name="Binder M."/>
            <person name="Bloem J."/>
            <person name="Labutti K."/>
            <person name="Salamov A."/>
            <person name="Andreopoulos B."/>
            <person name="Baker S."/>
            <person name="Barry K."/>
            <person name="Bills G."/>
            <person name="Bluhm B."/>
            <person name="Cannon C."/>
            <person name="Castanera R."/>
            <person name="Culley D."/>
            <person name="Daum C."/>
            <person name="Ezra D."/>
            <person name="Gonzalez J."/>
            <person name="Henrissat B."/>
            <person name="Kuo A."/>
            <person name="Liang C."/>
            <person name="Lipzen A."/>
            <person name="Lutzoni F."/>
            <person name="Magnuson J."/>
            <person name="Mondo S."/>
            <person name="Nolan M."/>
            <person name="Ohm R."/>
            <person name="Pangilinan J."/>
            <person name="Park H.-J."/>
            <person name="Ramirez L."/>
            <person name="Alfaro M."/>
            <person name="Sun H."/>
            <person name="Tritt A."/>
            <person name="Yoshinaga Y."/>
            <person name="Zwiers L.-H."/>
            <person name="Turgeon B."/>
            <person name="Goodwin S."/>
            <person name="Spatafora J."/>
            <person name="Crous P."/>
            <person name="Grigoriev I."/>
        </authorList>
    </citation>
    <scope>NUCLEOTIDE SEQUENCE</scope>
    <source>
        <strain evidence="6">CBS 133067</strain>
    </source>
</reference>
<keyword evidence="5" id="KW-0539">Nucleus</keyword>
<dbReference type="AlphaFoldDB" id="A0A9P4I9C1"/>
<dbReference type="OrthoDB" id="5423818at2759"/>
<evidence type="ECO:0000256" key="4">
    <source>
        <dbReference type="ARBA" id="ARBA00023163"/>
    </source>
</evidence>
<dbReference type="PANTHER" id="PTHR47660">
    <property type="entry name" value="TRANSCRIPTION FACTOR WITH C2H2 AND ZN(2)-CYS(6) DNA BINDING DOMAIN (EUROFUNG)-RELATED-RELATED"/>
    <property type="match status" value="1"/>
</dbReference>
<sequence>MGTIAGLEELVVLFGPDRAIECHYPANTPKPTELPVEHNDESPTKRRKLATSLVADSLSFEIRQEASRHDDIVLDSPLATSDPELADLLNWDNLDIEFPDFLNPQTNDDTVQDHSLKPPLIRHSTTWTDKIFQGHQTISSPNISIPKQPTSAVRSLIQRPKMKTGTQRTANLMLHTLKSYPLMMLRDNTLPPFIHPSWISSDVENQDMEPLNNCISLMHMIRSGVQGSRKLFWKNVRLECERWCEEHLKLNKWELLAALQALSIYILIRLDEGETDYNNSDFLLLTAVTVISKQLSRMDIAQSPNNRLNMNWKDWIFEDSSRRICVIYQVLNMLVYFEPAALCDLHSTGLILAPLPAKKQLWEACDEFVWKVESERESGLQTAFGLATNGELVKLEEGQNHQLYCSDVMLLSLDPMTPLRRSTANWEDWCSGMDALGGLVMLAASLIV</sequence>
<accession>A0A9P4I9C1</accession>
<dbReference type="GO" id="GO:0046872">
    <property type="term" value="F:metal ion binding"/>
    <property type="evidence" value="ECO:0007669"/>
    <property type="project" value="UniProtKB-KW"/>
</dbReference>
<keyword evidence="2" id="KW-0862">Zinc</keyword>
<gene>
    <name evidence="6" type="ORF">NA57DRAFT_79762</name>
</gene>
<organism evidence="6 7">
    <name type="scientific">Rhizodiscina lignyota</name>
    <dbReference type="NCBI Taxonomy" id="1504668"/>
    <lineage>
        <taxon>Eukaryota</taxon>
        <taxon>Fungi</taxon>
        <taxon>Dikarya</taxon>
        <taxon>Ascomycota</taxon>
        <taxon>Pezizomycotina</taxon>
        <taxon>Dothideomycetes</taxon>
        <taxon>Pleosporomycetidae</taxon>
        <taxon>Aulographales</taxon>
        <taxon>Rhizodiscinaceae</taxon>
        <taxon>Rhizodiscina</taxon>
    </lineage>
</organism>
<evidence type="ECO:0000313" key="6">
    <source>
        <dbReference type="EMBL" id="KAF2095273.1"/>
    </source>
</evidence>
<evidence type="ECO:0000313" key="7">
    <source>
        <dbReference type="Proteomes" id="UP000799772"/>
    </source>
</evidence>
<evidence type="ECO:0000256" key="1">
    <source>
        <dbReference type="ARBA" id="ARBA00022723"/>
    </source>
</evidence>
<evidence type="ECO:0000256" key="2">
    <source>
        <dbReference type="ARBA" id="ARBA00022833"/>
    </source>
</evidence>
<proteinExistence type="predicted"/>
<keyword evidence="4" id="KW-0804">Transcription</keyword>
<comment type="caution">
    <text evidence="6">The sequence shown here is derived from an EMBL/GenBank/DDBJ whole genome shotgun (WGS) entry which is preliminary data.</text>
</comment>
<dbReference type="Proteomes" id="UP000799772">
    <property type="component" value="Unassembled WGS sequence"/>
</dbReference>
<evidence type="ECO:0000256" key="3">
    <source>
        <dbReference type="ARBA" id="ARBA00023015"/>
    </source>
</evidence>
<dbReference type="PANTHER" id="PTHR47660:SF3">
    <property type="entry name" value="FINGER DOMAIN PROTEIN, PUTATIVE (AFU_ORTHOLOGUE AFUA_4G03310)-RELATED"/>
    <property type="match status" value="1"/>
</dbReference>
<name>A0A9P4I9C1_9PEZI</name>
<dbReference type="EMBL" id="ML978132">
    <property type="protein sequence ID" value="KAF2095273.1"/>
    <property type="molecule type" value="Genomic_DNA"/>
</dbReference>
<keyword evidence="7" id="KW-1185">Reference proteome</keyword>
<evidence type="ECO:0000256" key="5">
    <source>
        <dbReference type="ARBA" id="ARBA00023242"/>
    </source>
</evidence>
<keyword evidence="1" id="KW-0479">Metal-binding</keyword>